<name>A0A5N5QQZ6_9AGAM</name>
<organism evidence="2 3">
    <name type="scientific">Ceratobasidium theobromae</name>
    <dbReference type="NCBI Taxonomy" id="1582974"/>
    <lineage>
        <taxon>Eukaryota</taxon>
        <taxon>Fungi</taxon>
        <taxon>Dikarya</taxon>
        <taxon>Basidiomycota</taxon>
        <taxon>Agaricomycotina</taxon>
        <taxon>Agaricomycetes</taxon>
        <taxon>Cantharellales</taxon>
        <taxon>Ceratobasidiaceae</taxon>
        <taxon>Ceratobasidium</taxon>
    </lineage>
</organism>
<evidence type="ECO:0000256" key="1">
    <source>
        <dbReference type="SAM" id="MobiDB-lite"/>
    </source>
</evidence>
<dbReference type="OrthoDB" id="3193223at2759"/>
<proteinExistence type="predicted"/>
<evidence type="ECO:0000313" key="3">
    <source>
        <dbReference type="Proteomes" id="UP000383932"/>
    </source>
</evidence>
<feature type="compositionally biased region" description="Polar residues" evidence="1">
    <location>
        <begin position="122"/>
        <end position="135"/>
    </location>
</feature>
<accession>A0A5N5QQZ6</accession>
<keyword evidence="2" id="KW-0812">Transmembrane</keyword>
<dbReference type="AlphaFoldDB" id="A0A5N5QQZ6"/>
<keyword evidence="2" id="KW-0472">Membrane</keyword>
<keyword evidence="3" id="KW-1185">Reference proteome</keyword>
<protein>
    <submittedName>
        <fullName evidence="2">Transmembrane protein</fullName>
    </submittedName>
</protein>
<gene>
    <name evidence="2" type="ORF">CTheo_2386</name>
</gene>
<feature type="region of interest" description="Disordered" evidence="1">
    <location>
        <begin position="95"/>
        <end position="153"/>
    </location>
</feature>
<feature type="compositionally biased region" description="Low complexity" evidence="1">
    <location>
        <begin position="270"/>
        <end position="288"/>
    </location>
</feature>
<feature type="region of interest" description="Disordered" evidence="1">
    <location>
        <begin position="314"/>
        <end position="363"/>
    </location>
</feature>
<feature type="region of interest" description="Disordered" evidence="1">
    <location>
        <begin position="197"/>
        <end position="244"/>
    </location>
</feature>
<reference evidence="2 3" key="1">
    <citation type="journal article" date="2019" name="Fungal Biol. Biotechnol.">
        <title>Draft genome sequence of fastidious pathogen Ceratobasidium theobromae, which causes vascular-streak dieback in Theobroma cacao.</title>
        <authorList>
            <person name="Ali S.S."/>
            <person name="Asman A."/>
            <person name="Shao J."/>
            <person name="Firmansyah A.P."/>
            <person name="Susilo A.W."/>
            <person name="Rosmana A."/>
            <person name="McMahon P."/>
            <person name="Junaid M."/>
            <person name="Guest D."/>
            <person name="Kheng T.Y."/>
            <person name="Meinhardt L.W."/>
            <person name="Bailey B.A."/>
        </authorList>
    </citation>
    <scope>NUCLEOTIDE SEQUENCE [LARGE SCALE GENOMIC DNA]</scope>
    <source>
        <strain evidence="2 3">CT2</strain>
    </source>
</reference>
<dbReference type="Proteomes" id="UP000383932">
    <property type="component" value="Unassembled WGS sequence"/>
</dbReference>
<comment type="caution">
    <text evidence="2">The sequence shown here is derived from an EMBL/GenBank/DDBJ whole genome shotgun (WGS) entry which is preliminary data.</text>
</comment>
<feature type="compositionally biased region" description="Basic and acidic residues" evidence="1">
    <location>
        <begin position="341"/>
        <end position="352"/>
    </location>
</feature>
<feature type="region of interest" description="Disordered" evidence="1">
    <location>
        <begin position="257"/>
        <end position="296"/>
    </location>
</feature>
<feature type="compositionally biased region" description="Low complexity" evidence="1">
    <location>
        <begin position="353"/>
        <end position="363"/>
    </location>
</feature>
<feature type="compositionally biased region" description="Low complexity" evidence="1">
    <location>
        <begin position="197"/>
        <end position="206"/>
    </location>
</feature>
<feature type="compositionally biased region" description="Polar residues" evidence="1">
    <location>
        <begin position="326"/>
        <end position="335"/>
    </location>
</feature>
<feature type="compositionally biased region" description="Low complexity" evidence="1">
    <location>
        <begin position="220"/>
        <end position="230"/>
    </location>
</feature>
<sequence>MVGSAAIWLIPQPQRQTPALSATWGQAGIAALPPPPVRAIDSTTMPSPALIVGGVIIAVGAGFAFKQFIYDPYLADRVHELLEDFQEHRNQRHRRLVEPHLASPIRGKSASVGSINEKRRASQNGANDAGVSTSTEMREVSSVSLRRRDGPFRQNGSEVEMAVIGDSFPLSRLDAVGTESTRFFARNSTLSLTHPLAQAAPSPQQPADERQQSSNAAVQPPTVNRSTPTTSPRPAPATPRSPFSDLHALSEISFSAHSSSDPFEDFHHLPPAMQSPPTTAAAAPFALPQSPPTTADPFVDVPARVQSPFVEVHQPERPASPWSELSMRSATTGQQLHLRLSRTDSDSEKEGSESGSDGSWERT</sequence>
<dbReference type="EMBL" id="SSOP01000024">
    <property type="protein sequence ID" value="KAB5594170.1"/>
    <property type="molecule type" value="Genomic_DNA"/>
</dbReference>
<evidence type="ECO:0000313" key="2">
    <source>
        <dbReference type="EMBL" id="KAB5594170.1"/>
    </source>
</evidence>